<feature type="domain" description="BLUF" evidence="1">
    <location>
        <begin position="3"/>
        <end position="94"/>
    </location>
</feature>
<dbReference type="Pfam" id="PF04940">
    <property type="entry name" value="BLUF"/>
    <property type="match status" value="1"/>
</dbReference>
<evidence type="ECO:0000259" key="1">
    <source>
        <dbReference type="PROSITE" id="PS50925"/>
    </source>
</evidence>
<dbReference type="SMART" id="SM01034">
    <property type="entry name" value="BLUF"/>
    <property type="match status" value="1"/>
</dbReference>
<dbReference type="Gene3D" id="3.30.70.100">
    <property type="match status" value="1"/>
</dbReference>
<proteinExistence type="predicted"/>
<comment type="caution">
    <text evidence="2">The sequence shown here is derived from an EMBL/GenBank/DDBJ whole genome shotgun (WGS) entry which is preliminary data.</text>
</comment>
<name>A0ABT8BYU7_9VIBR</name>
<protein>
    <submittedName>
        <fullName evidence="2">BLUF domain-containing protein</fullName>
    </submittedName>
</protein>
<dbReference type="InterPro" id="IPR036046">
    <property type="entry name" value="Acylphosphatase-like_dom_sf"/>
</dbReference>
<organism evidence="2 3">
    <name type="scientific">Vibrio ostreicida</name>
    <dbReference type="NCBI Taxonomy" id="526588"/>
    <lineage>
        <taxon>Bacteria</taxon>
        <taxon>Pseudomonadati</taxon>
        <taxon>Pseudomonadota</taxon>
        <taxon>Gammaproteobacteria</taxon>
        <taxon>Vibrionales</taxon>
        <taxon>Vibrionaceae</taxon>
        <taxon>Vibrio</taxon>
    </lineage>
</organism>
<keyword evidence="3" id="KW-1185">Reference proteome</keyword>
<dbReference type="Proteomes" id="UP001238540">
    <property type="component" value="Unassembled WGS sequence"/>
</dbReference>
<dbReference type="InterPro" id="IPR007024">
    <property type="entry name" value="BLUF_domain"/>
</dbReference>
<reference evidence="3" key="1">
    <citation type="journal article" date="2019" name="Int. J. Syst. Evol. Microbiol.">
        <title>The Global Catalogue of Microorganisms (GCM) 10K type strain sequencing project: providing services to taxonomists for standard genome sequencing and annotation.</title>
        <authorList>
            <consortium name="The Broad Institute Genomics Platform"/>
            <consortium name="The Broad Institute Genome Sequencing Center for Infectious Disease"/>
            <person name="Wu L."/>
            <person name="Ma J."/>
        </authorList>
    </citation>
    <scope>NUCLEOTIDE SEQUENCE [LARGE SCALE GENOMIC DNA]</scope>
    <source>
        <strain evidence="3">CECT 7398</strain>
    </source>
</reference>
<dbReference type="EMBL" id="JAUFQC010000027">
    <property type="protein sequence ID" value="MDN3612330.1"/>
    <property type="molecule type" value="Genomic_DNA"/>
</dbReference>
<evidence type="ECO:0000313" key="3">
    <source>
        <dbReference type="Proteomes" id="UP001238540"/>
    </source>
</evidence>
<sequence length="138" mass="15653">MKLIRLVYYSIASSEMTMMDLKGILDVARKNNGSRDLTGMLCYDNEYFLQILEGEPSEVTDLFLTIGRDERHHQVTIMGVQSIDKRAFGNWDMGYAGSSEKMQEQMQALDMESFNPTVLSVKQAALLLYELSKAQTPV</sequence>
<dbReference type="RefSeq" id="WP_076588536.1">
    <property type="nucleotide sequence ID" value="NZ_JABEYA020000003.1"/>
</dbReference>
<gene>
    <name evidence="2" type="ORF">QWZ16_22290</name>
</gene>
<dbReference type="SUPFAM" id="SSF54975">
    <property type="entry name" value="Acylphosphatase/BLUF domain-like"/>
    <property type="match status" value="1"/>
</dbReference>
<evidence type="ECO:0000313" key="2">
    <source>
        <dbReference type="EMBL" id="MDN3612330.1"/>
    </source>
</evidence>
<accession>A0ABT8BYU7</accession>
<dbReference type="PROSITE" id="PS50925">
    <property type="entry name" value="BLUF"/>
    <property type="match status" value="1"/>
</dbReference>